<name>A0A0G4GDU1_VITBC</name>
<reference evidence="2 3" key="1">
    <citation type="submission" date="2014-11" db="EMBL/GenBank/DDBJ databases">
        <authorList>
            <person name="Zhu J."/>
            <person name="Qi W."/>
            <person name="Song R."/>
        </authorList>
    </citation>
    <scope>NUCLEOTIDE SEQUENCE [LARGE SCALE GENOMIC DNA]</scope>
</reference>
<evidence type="ECO:0000313" key="2">
    <source>
        <dbReference type="EMBL" id="CEM27534.1"/>
    </source>
</evidence>
<keyword evidence="3" id="KW-1185">Reference proteome</keyword>
<sequence>MCVAPILFAAVLVVYVVECVKVYPRFEEQYFVRRGASRNTFFHYPVRQGTVPCYCVQTPAKEYTFILSSGPLFRSTLSNRNASWSCTTKGGGKTVCAFVTTQRVVDRPVCVEGMRTVGASSRGSVVVESLESPFIFAMRTRQEEDRLPHNKCVTGQMSFMTRLTGRFGWERQTFTYEMEYEASDREKADTAKQQEYVTKFYWLLNRLLKDDVVVVLDGYTFDGHDSWRIQITYYAPMRGVGRGFAKRVSRSPRQVFAAVLRKTRPSRRRRRKPRGGPTASYDIVEALVQPMGEAAAPLEG</sequence>
<keyword evidence="1" id="KW-0732">Signal</keyword>
<dbReference type="EMBL" id="CDMY01000635">
    <property type="protein sequence ID" value="CEM27534.1"/>
    <property type="molecule type" value="Genomic_DNA"/>
</dbReference>
<dbReference type="Proteomes" id="UP000041254">
    <property type="component" value="Unassembled WGS sequence"/>
</dbReference>
<protein>
    <submittedName>
        <fullName evidence="2">Uncharacterized protein</fullName>
    </submittedName>
</protein>
<feature type="chain" id="PRO_5005189872" evidence="1">
    <location>
        <begin position="20"/>
        <end position="300"/>
    </location>
</feature>
<accession>A0A0G4GDU1</accession>
<proteinExistence type="predicted"/>
<dbReference type="InParanoid" id="A0A0G4GDU1"/>
<dbReference type="VEuPathDB" id="CryptoDB:Vbra_17510"/>
<dbReference type="AlphaFoldDB" id="A0A0G4GDU1"/>
<gene>
    <name evidence="2" type="ORF">Vbra_17510</name>
</gene>
<feature type="signal peptide" evidence="1">
    <location>
        <begin position="1"/>
        <end position="19"/>
    </location>
</feature>
<evidence type="ECO:0000256" key="1">
    <source>
        <dbReference type="SAM" id="SignalP"/>
    </source>
</evidence>
<evidence type="ECO:0000313" key="3">
    <source>
        <dbReference type="Proteomes" id="UP000041254"/>
    </source>
</evidence>
<organism evidence="2 3">
    <name type="scientific">Vitrella brassicaformis (strain CCMP3155)</name>
    <dbReference type="NCBI Taxonomy" id="1169540"/>
    <lineage>
        <taxon>Eukaryota</taxon>
        <taxon>Sar</taxon>
        <taxon>Alveolata</taxon>
        <taxon>Colpodellida</taxon>
        <taxon>Vitrellaceae</taxon>
        <taxon>Vitrella</taxon>
    </lineage>
</organism>